<reference evidence="1 2" key="1">
    <citation type="submission" date="2016-11" db="EMBL/GenBank/DDBJ databases">
        <title>Whole Genome Sequencing of Mucilaginibacter polytrichastri RG4-7(T) isolated from the moss sample.</title>
        <authorList>
            <person name="Li Y."/>
        </authorList>
    </citation>
    <scope>NUCLEOTIDE SEQUENCE [LARGE SCALE GENOMIC DNA]</scope>
    <source>
        <strain evidence="1 2">RG4-7</strain>
    </source>
</reference>
<protein>
    <recommendedName>
        <fullName evidence="3">Response regulatory domain-containing protein</fullName>
    </recommendedName>
</protein>
<dbReference type="SUPFAM" id="SSF52172">
    <property type="entry name" value="CheY-like"/>
    <property type="match status" value="1"/>
</dbReference>
<dbReference type="Proteomes" id="UP000186720">
    <property type="component" value="Unassembled WGS sequence"/>
</dbReference>
<accession>A0A1Q6A0A8</accession>
<evidence type="ECO:0000313" key="2">
    <source>
        <dbReference type="Proteomes" id="UP000186720"/>
    </source>
</evidence>
<comment type="caution">
    <text evidence="1">The sequence shown here is derived from an EMBL/GenBank/DDBJ whole genome shotgun (WGS) entry which is preliminary data.</text>
</comment>
<sequence length="118" mass="13513">MEQPIKCVIIDDEKPAIDLLEHYINNVDSLVLVCKFSHIDSRVKLLLQEAQVDAIFLDLSVKGSKEFFAEAMDQYTCILTTAYPAAMLTDLKITHLLNKPILFEKFLRIVNKIFVDIN</sequence>
<dbReference type="InterPro" id="IPR011006">
    <property type="entry name" value="CheY-like_superfamily"/>
</dbReference>
<evidence type="ECO:0008006" key="3">
    <source>
        <dbReference type="Google" id="ProtNLM"/>
    </source>
</evidence>
<keyword evidence="2" id="KW-1185">Reference proteome</keyword>
<dbReference type="RefSeq" id="WP_074490037.1">
    <property type="nucleotide sequence ID" value="NZ_FPAM01000006.1"/>
</dbReference>
<organism evidence="1 2">
    <name type="scientific">Mucilaginibacter polytrichastri</name>
    <dbReference type="NCBI Taxonomy" id="1302689"/>
    <lineage>
        <taxon>Bacteria</taxon>
        <taxon>Pseudomonadati</taxon>
        <taxon>Bacteroidota</taxon>
        <taxon>Sphingobacteriia</taxon>
        <taxon>Sphingobacteriales</taxon>
        <taxon>Sphingobacteriaceae</taxon>
        <taxon>Mucilaginibacter</taxon>
    </lineage>
</organism>
<evidence type="ECO:0000313" key="1">
    <source>
        <dbReference type="EMBL" id="OKS87421.1"/>
    </source>
</evidence>
<proteinExistence type="predicted"/>
<gene>
    <name evidence="1" type="ORF">RG47T_2882</name>
</gene>
<dbReference type="AlphaFoldDB" id="A0A1Q6A0A8"/>
<dbReference type="STRING" id="1302689.RG47T_2882"/>
<name>A0A1Q6A0A8_9SPHI</name>
<dbReference type="Gene3D" id="3.40.50.2300">
    <property type="match status" value="1"/>
</dbReference>
<dbReference type="EMBL" id="MPPL01000001">
    <property type="protein sequence ID" value="OKS87421.1"/>
    <property type="molecule type" value="Genomic_DNA"/>
</dbReference>